<evidence type="ECO:0000313" key="2">
    <source>
        <dbReference type="EMBL" id="GGG23585.1"/>
    </source>
</evidence>
<dbReference type="RefSeq" id="WP_188898858.1">
    <property type="nucleotide sequence ID" value="NZ_BMKS01000002.1"/>
</dbReference>
<dbReference type="EMBL" id="BMKS01000002">
    <property type="protein sequence ID" value="GGG23585.1"/>
    <property type="molecule type" value="Genomic_DNA"/>
</dbReference>
<dbReference type="InterPro" id="IPR015168">
    <property type="entry name" value="SsuA/THI5"/>
</dbReference>
<dbReference type="Pfam" id="PF09084">
    <property type="entry name" value="NMT1"/>
    <property type="match status" value="1"/>
</dbReference>
<evidence type="ECO:0000259" key="1">
    <source>
        <dbReference type="Pfam" id="PF09084"/>
    </source>
</evidence>
<feature type="domain" description="SsuA/THI5-like" evidence="1">
    <location>
        <begin position="16"/>
        <end position="206"/>
    </location>
</feature>
<dbReference type="Proteomes" id="UP000597507">
    <property type="component" value="Unassembled WGS sequence"/>
</dbReference>
<dbReference type="SUPFAM" id="SSF53850">
    <property type="entry name" value="Periplasmic binding protein-like II"/>
    <property type="match status" value="1"/>
</dbReference>
<gene>
    <name evidence="2" type="ORF">GCM10010964_09670</name>
</gene>
<accession>A0A8J3ECN5</accession>
<sequence>METLTLQEPFRAVFYAPFYAALARGAYAAEGVEVRLLDGSVPHRAAEAARSGAADLAWGGPMRVLLAHDRDPACPLRNFGAVVMGDPFLLVGRAPNPGFRLPDLASLTLGTVSEVPTPWWTLQEDIRRAGLDPASVRRVTDRTMAENAAAVAEGRLDVAQLLEPFVSTLEAAGTGHVWHAAAARGPTAYTTFVATAARIAERRPALIGLIRGMAATQRWLARAGAEEVAAAIAGFFPDLAPALLARCVARYRALGIWSADPRYPREAFERLRAAMLSAGAIRRAPGFEACTETALVEAALAGKAAT</sequence>
<dbReference type="PANTHER" id="PTHR31528">
    <property type="entry name" value="4-AMINO-5-HYDROXYMETHYL-2-METHYLPYRIMIDINE PHOSPHATE SYNTHASE THI11-RELATED"/>
    <property type="match status" value="1"/>
</dbReference>
<keyword evidence="3" id="KW-1185">Reference proteome</keyword>
<name>A0A8J3ECN5_9PROT</name>
<dbReference type="InterPro" id="IPR027939">
    <property type="entry name" value="NMT1/THI5"/>
</dbReference>
<protein>
    <recommendedName>
        <fullName evidence="1">SsuA/THI5-like domain-containing protein</fullName>
    </recommendedName>
</protein>
<dbReference type="PANTHER" id="PTHR31528:SF15">
    <property type="entry name" value="RIBOFLAVIN-BINDING PROTEIN RIBY"/>
    <property type="match status" value="1"/>
</dbReference>
<dbReference type="AlphaFoldDB" id="A0A8J3ECN5"/>
<organism evidence="2 3">
    <name type="scientific">Caldovatus sediminis</name>
    <dbReference type="NCBI Taxonomy" id="2041189"/>
    <lineage>
        <taxon>Bacteria</taxon>
        <taxon>Pseudomonadati</taxon>
        <taxon>Pseudomonadota</taxon>
        <taxon>Alphaproteobacteria</taxon>
        <taxon>Acetobacterales</taxon>
        <taxon>Roseomonadaceae</taxon>
        <taxon>Caldovatus</taxon>
    </lineage>
</organism>
<dbReference type="Gene3D" id="3.40.190.10">
    <property type="entry name" value="Periplasmic binding protein-like II"/>
    <property type="match status" value="2"/>
</dbReference>
<evidence type="ECO:0000313" key="3">
    <source>
        <dbReference type="Proteomes" id="UP000597507"/>
    </source>
</evidence>
<reference evidence="2 3" key="1">
    <citation type="journal article" date="2014" name="Int. J. Syst. Evol. Microbiol.">
        <title>Complete genome sequence of Corynebacterium casei LMG S-19264T (=DSM 44701T), isolated from a smear-ripened cheese.</title>
        <authorList>
            <consortium name="US DOE Joint Genome Institute (JGI-PGF)"/>
            <person name="Walter F."/>
            <person name="Albersmeier A."/>
            <person name="Kalinowski J."/>
            <person name="Ruckert C."/>
        </authorList>
    </citation>
    <scope>NUCLEOTIDE SEQUENCE [LARGE SCALE GENOMIC DNA]</scope>
    <source>
        <strain evidence="2 3">CGMCC 1.16330</strain>
    </source>
</reference>
<comment type="caution">
    <text evidence="2">The sequence shown here is derived from an EMBL/GenBank/DDBJ whole genome shotgun (WGS) entry which is preliminary data.</text>
</comment>
<proteinExistence type="predicted"/>
<dbReference type="GO" id="GO:0009228">
    <property type="term" value="P:thiamine biosynthetic process"/>
    <property type="evidence" value="ECO:0007669"/>
    <property type="project" value="InterPro"/>
</dbReference>